<comment type="caution">
    <text evidence="1">The sequence shown here is derived from an EMBL/GenBank/DDBJ whole genome shotgun (WGS) entry which is preliminary data.</text>
</comment>
<evidence type="ECO:0000313" key="1">
    <source>
        <dbReference type="EMBL" id="OUP60087.1"/>
    </source>
</evidence>
<reference evidence="2" key="1">
    <citation type="submission" date="2017-04" db="EMBL/GenBank/DDBJ databases">
        <title>Function of individual gut microbiota members based on whole genome sequencing of pure cultures obtained from chicken caecum.</title>
        <authorList>
            <person name="Medvecky M."/>
            <person name="Cejkova D."/>
            <person name="Polansky O."/>
            <person name="Karasova D."/>
            <person name="Kubasova T."/>
            <person name="Cizek A."/>
            <person name="Rychlik I."/>
        </authorList>
    </citation>
    <scope>NUCLEOTIDE SEQUENCE [LARGE SCALE GENOMIC DNA]</scope>
    <source>
        <strain evidence="2">An178</strain>
    </source>
</reference>
<dbReference type="RefSeq" id="WP_087158754.1">
    <property type="nucleotide sequence ID" value="NZ_NFKM01000011.1"/>
</dbReference>
<organism evidence="1 2">
    <name type="scientific">Faecalitalea cylindroides</name>
    <dbReference type="NCBI Taxonomy" id="39483"/>
    <lineage>
        <taxon>Bacteria</taxon>
        <taxon>Bacillati</taxon>
        <taxon>Bacillota</taxon>
        <taxon>Erysipelotrichia</taxon>
        <taxon>Erysipelotrichales</taxon>
        <taxon>Erysipelotrichaceae</taxon>
        <taxon>Faecalitalea</taxon>
    </lineage>
</organism>
<evidence type="ECO:0000313" key="2">
    <source>
        <dbReference type="Proteomes" id="UP000195447"/>
    </source>
</evidence>
<dbReference type="AlphaFoldDB" id="A0A1Y4LTX9"/>
<name>A0A1Y4LTX9_9FIRM</name>
<protein>
    <submittedName>
        <fullName evidence="1">Uncharacterized protein</fullName>
    </submittedName>
</protein>
<keyword evidence="2" id="KW-1185">Reference proteome</keyword>
<accession>A0A1Y4LTX9</accession>
<dbReference type="EMBL" id="NFKM01000011">
    <property type="protein sequence ID" value="OUP60087.1"/>
    <property type="molecule type" value="Genomic_DNA"/>
</dbReference>
<gene>
    <name evidence="1" type="ORF">B5F14_06630</name>
</gene>
<dbReference type="Proteomes" id="UP000195447">
    <property type="component" value="Unassembled WGS sequence"/>
</dbReference>
<proteinExistence type="predicted"/>
<sequence length="122" mass="13447">MLNTKSNGTQKVLVERENVIGNGRTVSGTIVDLQFVTAGPWAQLRCSGYLKSALASGTDTRINKITGLHPAYSFYKDLLRNDGSRMTLKINTDGEIFLNPQSKLEQGASINFTEVFYNGNEE</sequence>